<dbReference type="RefSeq" id="WP_014406261.1">
    <property type="nucleotide sequence ID" value="NC_017034.1"/>
</dbReference>
<keyword evidence="2" id="KW-1185">Reference proteome</keyword>
<dbReference type="HOGENOM" id="CLU_2839367_0_0_2"/>
<gene>
    <name evidence="1" type="ordered locus">Mtc_1684</name>
</gene>
<dbReference type="AlphaFoldDB" id="H8I8V9"/>
<protein>
    <submittedName>
        <fullName evidence="1">Uncharacterized protein</fullName>
    </submittedName>
</protein>
<evidence type="ECO:0000313" key="2">
    <source>
        <dbReference type="Proteomes" id="UP000005233"/>
    </source>
</evidence>
<dbReference type="Proteomes" id="UP000005233">
    <property type="component" value="Chromosome"/>
</dbReference>
<proteinExistence type="predicted"/>
<accession>H8I8V9</accession>
<evidence type="ECO:0000313" key="1">
    <source>
        <dbReference type="EMBL" id="AFD00430.1"/>
    </source>
</evidence>
<organism evidence="1 2">
    <name type="scientific">Methanocella conradii (strain DSM 24694 / JCM 17849 / CGMCC 1.5162 / HZ254)</name>
    <dbReference type="NCBI Taxonomy" id="1041930"/>
    <lineage>
        <taxon>Archaea</taxon>
        <taxon>Methanobacteriati</taxon>
        <taxon>Methanobacteriota</taxon>
        <taxon>Stenosarchaea group</taxon>
        <taxon>Methanomicrobia</taxon>
        <taxon>Methanocellales</taxon>
        <taxon>Methanocellaceae</taxon>
        <taxon>Methanocella</taxon>
    </lineage>
</organism>
<name>H8I8V9_METCZ</name>
<dbReference type="KEGG" id="mez:Mtc_1684"/>
<dbReference type="STRING" id="1041930.Mtc_1684"/>
<reference evidence="1 2" key="1">
    <citation type="journal article" date="2012" name="J. Bacteriol.">
        <title>Complete genome sequence of a thermophilic methanogen, Methanocella conradii HZ254, isolated from Chinese rice field soil.</title>
        <authorList>
            <person name="Lu Z."/>
            <person name="Lu Y."/>
        </authorList>
    </citation>
    <scope>NUCLEOTIDE SEQUENCE [LARGE SCALE GENOMIC DNA]</scope>
    <source>
        <strain evidence="2">DSM 24694 / JCM 17849 / CGMCC 1.5162 / HZ254</strain>
    </source>
</reference>
<dbReference type="GeneID" id="11971824"/>
<sequence>MYLNDVKARADYAVSTPYAKAFTGHANVPTGTDDDVIEDVNHNGRIRRHRPALLGTIKNNVTKII</sequence>
<dbReference type="EMBL" id="CP003243">
    <property type="protein sequence ID" value="AFD00430.1"/>
    <property type="molecule type" value="Genomic_DNA"/>
</dbReference>